<keyword evidence="5" id="KW-0677">Repeat</keyword>
<evidence type="ECO:0000313" key="10">
    <source>
        <dbReference type="Proteomes" id="UP000485058"/>
    </source>
</evidence>
<dbReference type="GO" id="GO:0000463">
    <property type="term" value="P:maturation of LSU-rRNA from tricistronic rRNA transcript (SSU-rRNA, 5.8S rRNA, LSU-rRNA)"/>
    <property type="evidence" value="ECO:0007669"/>
    <property type="project" value="TreeGrafter"/>
</dbReference>
<accession>A0A699YUZ4</accession>
<dbReference type="GO" id="GO:0043021">
    <property type="term" value="F:ribonucleoprotein complex binding"/>
    <property type="evidence" value="ECO:0007669"/>
    <property type="project" value="TreeGrafter"/>
</dbReference>
<proteinExistence type="predicted"/>
<protein>
    <submittedName>
        <fullName evidence="9">Ribosome biogenesis protein BOP1 homolog</fullName>
    </submittedName>
</protein>
<evidence type="ECO:0000256" key="5">
    <source>
        <dbReference type="ARBA" id="ARBA00022737"/>
    </source>
</evidence>
<evidence type="ECO:0000256" key="6">
    <source>
        <dbReference type="ARBA" id="ARBA00023242"/>
    </source>
</evidence>
<comment type="subcellular location">
    <subcellularLocation>
        <location evidence="1">Nucleus</location>
        <location evidence="1">Nucleolus</location>
    </subcellularLocation>
</comment>
<name>A0A699YUZ4_HAELA</name>
<dbReference type="PANTHER" id="PTHR17605:SF0">
    <property type="entry name" value="RIBOSOME BIOGENESIS PROTEIN BOP1"/>
    <property type="match status" value="1"/>
</dbReference>
<dbReference type="InterPro" id="IPR019775">
    <property type="entry name" value="WD40_repeat_CS"/>
</dbReference>
<dbReference type="SUPFAM" id="SSF50978">
    <property type="entry name" value="WD40 repeat-like"/>
    <property type="match status" value="1"/>
</dbReference>
<gene>
    <name evidence="9" type="ORF">HaLaN_09545</name>
</gene>
<dbReference type="InterPro" id="IPR001680">
    <property type="entry name" value="WD40_rpt"/>
</dbReference>
<dbReference type="Proteomes" id="UP000485058">
    <property type="component" value="Unassembled WGS sequence"/>
</dbReference>
<dbReference type="PANTHER" id="PTHR17605">
    <property type="entry name" value="RIBOSOME BIOGENESIS PROTEIN BOP1 BLOCK OF PROLIFERATION 1 PROTEIN"/>
    <property type="match status" value="1"/>
</dbReference>
<dbReference type="AlphaFoldDB" id="A0A699YUZ4"/>
<dbReference type="InterPro" id="IPR015943">
    <property type="entry name" value="WD40/YVTN_repeat-like_dom_sf"/>
</dbReference>
<keyword evidence="6" id="KW-0539">Nucleus</keyword>
<feature type="repeat" description="WD" evidence="7">
    <location>
        <begin position="270"/>
        <end position="311"/>
    </location>
</feature>
<keyword evidence="3" id="KW-0698">rRNA processing</keyword>
<organism evidence="9 10">
    <name type="scientific">Haematococcus lacustris</name>
    <name type="common">Green alga</name>
    <name type="synonym">Haematococcus pluvialis</name>
    <dbReference type="NCBI Taxonomy" id="44745"/>
    <lineage>
        <taxon>Eukaryota</taxon>
        <taxon>Viridiplantae</taxon>
        <taxon>Chlorophyta</taxon>
        <taxon>core chlorophytes</taxon>
        <taxon>Chlorophyceae</taxon>
        <taxon>CS clade</taxon>
        <taxon>Chlamydomonadales</taxon>
        <taxon>Haematococcaceae</taxon>
        <taxon>Haematococcus</taxon>
    </lineage>
</organism>
<dbReference type="GO" id="GO:0030687">
    <property type="term" value="C:preribosome, large subunit precursor"/>
    <property type="evidence" value="ECO:0007669"/>
    <property type="project" value="TreeGrafter"/>
</dbReference>
<dbReference type="SMART" id="SM01035">
    <property type="entry name" value="BOP1NT"/>
    <property type="match status" value="1"/>
</dbReference>
<evidence type="ECO:0000259" key="8">
    <source>
        <dbReference type="SMART" id="SM01035"/>
    </source>
</evidence>
<dbReference type="Gene3D" id="2.130.10.10">
    <property type="entry name" value="YVTN repeat-like/Quinoprotein amine dehydrogenase"/>
    <property type="match status" value="1"/>
</dbReference>
<keyword evidence="4 7" id="KW-0853">WD repeat</keyword>
<dbReference type="GO" id="GO:0070545">
    <property type="term" value="C:PeBoW complex"/>
    <property type="evidence" value="ECO:0007669"/>
    <property type="project" value="TreeGrafter"/>
</dbReference>
<comment type="caution">
    <text evidence="9">The sequence shown here is derived from an EMBL/GenBank/DDBJ whole genome shotgun (WGS) entry which is preliminary data.</text>
</comment>
<reference evidence="9 10" key="1">
    <citation type="submission" date="2020-02" db="EMBL/GenBank/DDBJ databases">
        <title>Draft genome sequence of Haematococcus lacustris strain NIES-144.</title>
        <authorList>
            <person name="Morimoto D."/>
            <person name="Nakagawa S."/>
            <person name="Yoshida T."/>
            <person name="Sawayama S."/>
        </authorList>
    </citation>
    <scope>NUCLEOTIDE SEQUENCE [LARGE SCALE GENOMIC DNA]</scope>
    <source>
        <strain evidence="9 10">NIES-144</strain>
    </source>
</reference>
<keyword evidence="2" id="KW-0690">Ribosome biogenesis</keyword>
<evidence type="ECO:0000256" key="2">
    <source>
        <dbReference type="ARBA" id="ARBA00022517"/>
    </source>
</evidence>
<sequence length="366" mass="41682">MAYWQVNFGDVPLEWYKDEDHIGYDKEGKKIAKSVRKDRLEQLLDRNDSKKASNKDELRMIMAIRKGQFPHVEINPFEPYSDWFTRDVEKVPFNDAPVPKRRFIPSKHEEKKIVKLVQAIRKGWLKTSEQKQAATKPEVYMLWGDDTAMDAANKTAVGLAYIPPAKPKLPGHEQSYNPPAEYLPTEEEVAGYELMDPEDRPQFVPRAYKSLREVPMYSSFIKEVFERCLDLYLCPRVRRKRLHIDPESLVPKLPKPADLQPFPTTLALQYTGHTGKVRSIAPDVSGQWLLSGSDDGCVKMWEVRSGRCMKSWALGSPVSCVAWCPAYHILSACTGNRVVLIPLGIGCTPEAEAEAEQFQSTSMLLP</sequence>
<evidence type="ECO:0000256" key="4">
    <source>
        <dbReference type="ARBA" id="ARBA00022574"/>
    </source>
</evidence>
<keyword evidence="10" id="KW-1185">Reference proteome</keyword>
<evidence type="ECO:0000256" key="3">
    <source>
        <dbReference type="ARBA" id="ARBA00022552"/>
    </source>
</evidence>
<dbReference type="InterPro" id="IPR036322">
    <property type="entry name" value="WD40_repeat_dom_sf"/>
</dbReference>
<dbReference type="Pfam" id="PF08145">
    <property type="entry name" value="BOP1NT"/>
    <property type="match status" value="1"/>
</dbReference>
<dbReference type="SMART" id="SM00320">
    <property type="entry name" value="WD40"/>
    <property type="match status" value="2"/>
</dbReference>
<dbReference type="PROSITE" id="PS50082">
    <property type="entry name" value="WD_REPEATS_2"/>
    <property type="match status" value="1"/>
</dbReference>
<evidence type="ECO:0000256" key="1">
    <source>
        <dbReference type="ARBA" id="ARBA00004604"/>
    </source>
</evidence>
<evidence type="ECO:0000313" key="9">
    <source>
        <dbReference type="EMBL" id="GFH13620.1"/>
    </source>
</evidence>
<dbReference type="EMBL" id="BLLF01000633">
    <property type="protein sequence ID" value="GFH13620.1"/>
    <property type="molecule type" value="Genomic_DNA"/>
</dbReference>
<dbReference type="Pfam" id="PF00400">
    <property type="entry name" value="WD40"/>
    <property type="match status" value="1"/>
</dbReference>
<dbReference type="InterPro" id="IPR012953">
    <property type="entry name" value="BOP1_N_dom"/>
</dbReference>
<dbReference type="PROSITE" id="PS00678">
    <property type="entry name" value="WD_REPEATS_1"/>
    <property type="match status" value="1"/>
</dbReference>
<dbReference type="InterPro" id="IPR028598">
    <property type="entry name" value="BOP1/Erb1"/>
</dbReference>
<feature type="domain" description="BOP1 N-terminal" evidence="8">
    <location>
        <begin position="16"/>
        <end position="263"/>
    </location>
</feature>
<dbReference type="PROSITE" id="PS50294">
    <property type="entry name" value="WD_REPEATS_REGION"/>
    <property type="match status" value="1"/>
</dbReference>
<evidence type="ECO:0000256" key="7">
    <source>
        <dbReference type="PROSITE-ProRule" id="PRU00221"/>
    </source>
</evidence>